<dbReference type="RefSeq" id="WP_123422718.1">
    <property type="nucleotide sequence ID" value="NZ_JBLXEP010000008.1"/>
</dbReference>
<dbReference type="Proteomes" id="UP000268033">
    <property type="component" value="Unassembled WGS sequence"/>
</dbReference>
<proteinExistence type="predicted"/>
<evidence type="ECO:0000313" key="1">
    <source>
        <dbReference type="EMBL" id="ROQ18742.1"/>
    </source>
</evidence>
<evidence type="ECO:0000313" key="2">
    <source>
        <dbReference type="Proteomes" id="UP000268033"/>
    </source>
</evidence>
<name>A0A3N1NJ59_9GAMM</name>
<accession>A0A3N1NJ59</accession>
<dbReference type="EMBL" id="RJUL01000017">
    <property type="protein sequence ID" value="ROQ18742.1"/>
    <property type="molecule type" value="Genomic_DNA"/>
</dbReference>
<keyword evidence="2" id="KW-1185">Reference proteome</keyword>
<reference evidence="1 2" key="1">
    <citation type="submission" date="2018-11" db="EMBL/GenBank/DDBJ databases">
        <title>Genomic Encyclopedia of Type Strains, Phase IV (KMG-IV): sequencing the most valuable type-strain genomes for metagenomic binning, comparative biology and taxonomic classification.</title>
        <authorList>
            <person name="Goeker M."/>
        </authorList>
    </citation>
    <scope>NUCLEOTIDE SEQUENCE [LARGE SCALE GENOMIC DNA]</scope>
    <source>
        <strain evidence="1 2">DSM 21945</strain>
    </source>
</reference>
<sequence length="257" mass="29302">MPKADTLLVKQGRYGSVATMAPVSANALYHRYPIIAPRYWQALGWLMSHYHQQFHPTTPQWPHNCIDPISYHYSKLLALSDKPHAEPREAMSELGFSFMLGPSAQLRLDLAEQGESRAPMSMANWYFEALQGFSHKLDALIQVGSEVVLKQDVTLKALDEILLALTPLVGRGIKSPHPFHDTDWVAVQESGIKLSHQQLNDRSYRLRLTNQEKDPTQRHKLNYFRLKWQPHGGDLTFCRLRRKGEAVPSISFNASPH</sequence>
<comment type="caution">
    <text evidence="1">The sequence shown here is derived from an EMBL/GenBank/DDBJ whole genome shotgun (WGS) entry which is preliminary data.</text>
</comment>
<protein>
    <submittedName>
        <fullName evidence="1">Uncharacterized protein</fullName>
    </submittedName>
</protein>
<organism evidence="1 2">
    <name type="scientific">Gallaecimonas pentaromativorans</name>
    <dbReference type="NCBI Taxonomy" id="584787"/>
    <lineage>
        <taxon>Bacteria</taxon>
        <taxon>Pseudomonadati</taxon>
        <taxon>Pseudomonadota</taxon>
        <taxon>Gammaproteobacteria</taxon>
        <taxon>Enterobacterales</taxon>
        <taxon>Gallaecimonadaceae</taxon>
        <taxon>Gallaecimonas</taxon>
    </lineage>
</organism>
<dbReference type="AlphaFoldDB" id="A0A3N1NJ59"/>
<gene>
    <name evidence="1" type="ORF">EDC28_1178</name>
</gene>